<evidence type="ECO:0000313" key="4">
    <source>
        <dbReference type="Proteomes" id="UP000324738"/>
    </source>
</evidence>
<dbReference type="OrthoDB" id="4029442at2"/>
<reference evidence="3 4" key="1">
    <citation type="submission" date="2019-08" db="EMBL/GenBank/DDBJ databases">
        <title>Aureimonas fodiniaquatilis sp. nov., isolated from a coal mine wastewater.</title>
        <authorList>
            <person name="Kim W."/>
        </authorList>
    </citation>
    <scope>NUCLEOTIDE SEQUENCE [LARGE SCALE GENOMIC DNA]</scope>
    <source>
        <strain evidence="3 4">CAU 1482</strain>
    </source>
</reference>
<feature type="region of interest" description="Disordered" evidence="1">
    <location>
        <begin position="443"/>
        <end position="476"/>
    </location>
</feature>
<comment type="caution">
    <text evidence="3">The sequence shown here is derived from an EMBL/GenBank/DDBJ whole genome shotgun (WGS) entry which is preliminary data.</text>
</comment>
<dbReference type="GO" id="GO:0042558">
    <property type="term" value="P:pteridine-containing compound metabolic process"/>
    <property type="evidence" value="ECO:0007669"/>
    <property type="project" value="InterPro"/>
</dbReference>
<dbReference type="PROSITE" id="PS50972">
    <property type="entry name" value="PTERIN_BINDING"/>
    <property type="match status" value="1"/>
</dbReference>
<feature type="domain" description="Pterin-binding" evidence="2">
    <location>
        <begin position="99"/>
        <end position="334"/>
    </location>
</feature>
<sequence length="476" mass="51894">MQGPFSGQKLLFLTGHLALQRLHKVLAELPEPDFTHTVVDIGVKVAALMTGEIIERRLPRPVDATLVVVPGRCRADLDRLARHFGLPFVRGPDEIADLPEFLGRKGGKPDLSQHDMRIFSEIVDASALTPGEILRRALAMRAAGADVIDLGCLPDTPFPHLEKSIALLKQAGLTVSVDSADRNELLRANRAGADYLLSLHENSLDVALEGNAVPVLIPEEPRDLDSLLRAMDKAEAMGLNFIADPVLDPIHFGFSASLARYHRLHELRPGVDVMMGTGNLTELTQADTSGITAMLLGIASELSINNLLVVHVSAHTRATLQEHDLARRIMFAAKADGALPKGYSAGLSQVHDIKPFANTSAEIAEQAAMVRDRNYRIETAEDGIHLYTRGMHVVEQNAFAAFPHLEVKDDPAHAFYLGAELQRAEIAWRLGKRFAQDEPLNFGVATPEDAQEDRTRLAEAGHTLKAGKDKSGKDEA</sequence>
<proteinExistence type="predicted"/>
<protein>
    <submittedName>
        <fullName evidence="3">Dihydropteroate synthase</fullName>
    </submittedName>
</protein>
<dbReference type="AlphaFoldDB" id="A0A5B0DS85"/>
<evidence type="ECO:0000256" key="1">
    <source>
        <dbReference type="SAM" id="MobiDB-lite"/>
    </source>
</evidence>
<dbReference type="InterPro" id="IPR000489">
    <property type="entry name" value="Pterin-binding_dom"/>
</dbReference>
<dbReference type="Gene3D" id="3.20.20.20">
    <property type="entry name" value="Dihydropteroate synthase-like"/>
    <property type="match status" value="1"/>
</dbReference>
<dbReference type="RefSeq" id="WP_149301612.1">
    <property type="nucleotide sequence ID" value="NZ_VTWH01000005.1"/>
</dbReference>
<dbReference type="InterPro" id="IPR045406">
    <property type="entry name" value="DUF6513"/>
</dbReference>
<gene>
    <name evidence="3" type="ORF">FPY71_17190</name>
</gene>
<accession>A0A5B0DS85</accession>
<organism evidence="3 4">
    <name type="scientific">Aureimonas fodinaquatilis</name>
    <dbReference type="NCBI Taxonomy" id="2565783"/>
    <lineage>
        <taxon>Bacteria</taxon>
        <taxon>Pseudomonadati</taxon>
        <taxon>Pseudomonadota</taxon>
        <taxon>Alphaproteobacteria</taxon>
        <taxon>Hyphomicrobiales</taxon>
        <taxon>Aurantimonadaceae</taxon>
        <taxon>Aureimonas</taxon>
    </lineage>
</organism>
<dbReference type="EMBL" id="VTWH01000005">
    <property type="protein sequence ID" value="KAA0968611.1"/>
    <property type="molecule type" value="Genomic_DNA"/>
</dbReference>
<dbReference type="SUPFAM" id="SSF51717">
    <property type="entry name" value="Dihydropteroate synthetase-like"/>
    <property type="match status" value="1"/>
</dbReference>
<dbReference type="InterPro" id="IPR011005">
    <property type="entry name" value="Dihydropteroate_synth-like_sf"/>
</dbReference>
<keyword evidence="4" id="KW-1185">Reference proteome</keyword>
<evidence type="ECO:0000313" key="3">
    <source>
        <dbReference type="EMBL" id="KAA0968611.1"/>
    </source>
</evidence>
<dbReference type="Proteomes" id="UP000324738">
    <property type="component" value="Unassembled WGS sequence"/>
</dbReference>
<evidence type="ECO:0000259" key="2">
    <source>
        <dbReference type="PROSITE" id="PS50972"/>
    </source>
</evidence>
<feature type="compositionally biased region" description="Basic and acidic residues" evidence="1">
    <location>
        <begin position="466"/>
        <end position="476"/>
    </location>
</feature>
<name>A0A5B0DS85_9HYPH</name>
<dbReference type="Pfam" id="PF20123">
    <property type="entry name" value="DUF6513"/>
    <property type="match status" value="1"/>
</dbReference>